<dbReference type="InterPro" id="IPR036909">
    <property type="entry name" value="Cyt_c-like_dom_sf"/>
</dbReference>
<dbReference type="PANTHER" id="PTHR33751:SF9">
    <property type="entry name" value="CYTOCHROME C4"/>
    <property type="match status" value="1"/>
</dbReference>
<dbReference type="PROSITE" id="PS51007">
    <property type="entry name" value="CYTC"/>
    <property type="match status" value="1"/>
</dbReference>
<name>A0ABR9B9I6_9RHOO</name>
<sequence length="105" mass="11133">MLPLALAASALLVGGPALAGGDPARGQEKSAVCAACHGPDGNSPSPEFPRIGGQHEDYLFQALRAYQLGTRKNPIMAAQVEALSRQDLRDLAAWYASQQGLYLKR</sequence>
<evidence type="ECO:0000256" key="2">
    <source>
        <dbReference type="ARBA" id="ARBA00022617"/>
    </source>
</evidence>
<accession>A0ABR9B9I6</accession>
<dbReference type="Pfam" id="PF00034">
    <property type="entry name" value="Cytochrom_C"/>
    <property type="match status" value="1"/>
</dbReference>
<evidence type="ECO:0000259" key="8">
    <source>
        <dbReference type="PROSITE" id="PS51007"/>
    </source>
</evidence>
<dbReference type="Proteomes" id="UP000603602">
    <property type="component" value="Unassembled WGS sequence"/>
</dbReference>
<gene>
    <name evidence="9" type="ORF">IFO67_08950</name>
</gene>
<evidence type="ECO:0000256" key="5">
    <source>
        <dbReference type="ARBA" id="ARBA00023004"/>
    </source>
</evidence>
<comment type="caution">
    <text evidence="9">The sequence shown here is derived from an EMBL/GenBank/DDBJ whole genome shotgun (WGS) entry which is preliminary data.</text>
</comment>
<dbReference type="InterPro" id="IPR050597">
    <property type="entry name" value="Cytochrome_c_Oxidase_Subunit"/>
</dbReference>
<keyword evidence="1" id="KW-0813">Transport</keyword>
<evidence type="ECO:0000313" key="9">
    <source>
        <dbReference type="EMBL" id="MBD8503008.1"/>
    </source>
</evidence>
<keyword evidence="2 6" id="KW-0349">Heme</keyword>
<evidence type="ECO:0000256" key="6">
    <source>
        <dbReference type="PROSITE-ProRule" id="PRU00433"/>
    </source>
</evidence>
<protein>
    <submittedName>
        <fullName evidence="9">Cytochrome c</fullName>
    </submittedName>
</protein>
<organism evidence="9 10">
    <name type="scientific">Thauera sedimentorum</name>
    <dbReference type="NCBI Taxonomy" id="2767595"/>
    <lineage>
        <taxon>Bacteria</taxon>
        <taxon>Pseudomonadati</taxon>
        <taxon>Pseudomonadota</taxon>
        <taxon>Betaproteobacteria</taxon>
        <taxon>Rhodocyclales</taxon>
        <taxon>Zoogloeaceae</taxon>
        <taxon>Thauera</taxon>
    </lineage>
</organism>
<feature type="chain" id="PRO_5046579553" evidence="7">
    <location>
        <begin position="20"/>
        <end position="105"/>
    </location>
</feature>
<evidence type="ECO:0000256" key="1">
    <source>
        <dbReference type="ARBA" id="ARBA00022448"/>
    </source>
</evidence>
<evidence type="ECO:0000313" key="10">
    <source>
        <dbReference type="Proteomes" id="UP000603602"/>
    </source>
</evidence>
<keyword evidence="5 6" id="KW-0408">Iron</keyword>
<evidence type="ECO:0000256" key="4">
    <source>
        <dbReference type="ARBA" id="ARBA00022982"/>
    </source>
</evidence>
<reference evidence="10" key="1">
    <citation type="submission" date="2023-07" db="EMBL/GenBank/DDBJ databases">
        <title>Thauera sp. CAU 1555 isolated from sand of Yaerae Beach.</title>
        <authorList>
            <person name="Kim W."/>
        </authorList>
    </citation>
    <scope>NUCLEOTIDE SEQUENCE [LARGE SCALE GENOMIC DNA]</scope>
    <source>
        <strain evidence="10">CAU 1555</strain>
    </source>
</reference>
<evidence type="ECO:0000256" key="3">
    <source>
        <dbReference type="ARBA" id="ARBA00022723"/>
    </source>
</evidence>
<evidence type="ECO:0000256" key="7">
    <source>
        <dbReference type="SAM" id="SignalP"/>
    </source>
</evidence>
<dbReference type="Gene3D" id="1.10.760.10">
    <property type="entry name" value="Cytochrome c-like domain"/>
    <property type="match status" value="1"/>
</dbReference>
<feature type="signal peptide" evidence="7">
    <location>
        <begin position="1"/>
        <end position="19"/>
    </location>
</feature>
<feature type="domain" description="Cytochrome c" evidence="8">
    <location>
        <begin position="21"/>
        <end position="99"/>
    </location>
</feature>
<dbReference type="InterPro" id="IPR009056">
    <property type="entry name" value="Cyt_c-like_dom"/>
</dbReference>
<keyword evidence="10" id="KW-1185">Reference proteome</keyword>
<dbReference type="SUPFAM" id="SSF46626">
    <property type="entry name" value="Cytochrome c"/>
    <property type="match status" value="1"/>
</dbReference>
<proteinExistence type="predicted"/>
<keyword evidence="4" id="KW-0249">Electron transport</keyword>
<keyword evidence="3 6" id="KW-0479">Metal-binding</keyword>
<dbReference type="EMBL" id="JACYTO010000001">
    <property type="protein sequence ID" value="MBD8503008.1"/>
    <property type="molecule type" value="Genomic_DNA"/>
</dbReference>
<keyword evidence="7" id="KW-0732">Signal</keyword>
<dbReference type="PANTHER" id="PTHR33751">
    <property type="entry name" value="CBB3-TYPE CYTOCHROME C OXIDASE SUBUNIT FIXP"/>
    <property type="match status" value="1"/>
</dbReference>